<keyword evidence="3" id="KW-1185">Reference proteome</keyword>
<evidence type="ECO:0000313" key="2">
    <source>
        <dbReference type="EMBL" id="RSL51167.1"/>
    </source>
</evidence>
<protein>
    <submittedName>
        <fullName evidence="2">Uncharacterized protein</fullName>
    </submittedName>
</protein>
<name>A0A428PDQ2_9HYPO</name>
<sequence length="329" mass="37538">MQVYGRSPPIKTKSEFQEIVVLGHQQGDLEEAIPGSQAYDNTSQVSSVEDQSNFTAPSVEEIDPENQPSGSKGATYENLKGLPNIHAGLHLWDVARVWSNCRHIYTLLREDKHRKYKREIPKMNHRNIASQIISLERVRKTINFGVMGTFRYSYPAVHKAFMVVKKECGSLFKAFNKQGLIGAREEDEVIEPDYIIPDGEHQIPALQHFISASQVLQQHDELLRVLQPHREPELGKFHTLFRLAMLEENQTLVCFSIGDFIVVRDGHISRIDGIFKHCIIGNEWRVFLIVTFTDNKMASGMDKILECPVYELQDTRFIIGLPAVHSESD</sequence>
<reference evidence="2 3" key="1">
    <citation type="submission" date="2017-06" db="EMBL/GenBank/DDBJ databases">
        <title>Comparative genomic analysis of Ambrosia Fusariam Clade fungi.</title>
        <authorList>
            <person name="Stajich J.E."/>
            <person name="Carrillo J."/>
            <person name="Kijimoto T."/>
            <person name="Eskalen A."/>
            <person name="O'Donnell K."/>
            <person name="Kasson M."/>
        </authorList>
    </citation>
    <scope>NUCLEOTIDE SEQUENCE [LARGE SCALE GENOMIC DNA]</scope>
    <source>
        <strain evidence="2 3">NRRL62606</strain>
    </source>
</reference>
<feature type="compositionally biased region" description="Polar residues" evidence="1">
    <location>
        <begin position="38"/>
        <end position="56"/>
    </location>
</feature>
<dbReference type="EMBL" id="NKCL01000793">
    <property type="protein sequence ID" value="RSL51167.1"/>
    <property type="molecule type" value="Genomic_DNA"/>
</dbReference>
<dbReference type="AlphaFoldDB" id="A0A428PDQ2"/>
<proteinExistence type="predicted"/>
<gene>
    <name evidence="2" type="ORF">CEP51_015243</name>
</gene>
<evidence type="ECO:0000256" key="1">
    <source>
        <dbReference type="SAM" id="MobiDB-lite"/>
    </source>
</evidence>
<dbReference type="Proteomes" id="UP000287972">
    <property type="component" value="Unassembled WGS sequence"/>
</dbReference>
<evidence type="ECO:0000313" key="3">
    <source>
        <dbReference type="Proteomes" id="UP000287972"/>
    </source>
</evidence>
<organism evidence="2 3">
    <name type="scientific">Fusarium floridanum</name>
    <dbReference type="NCBI Taxonomy" id="1325733"/>
    <lineage>
        <taxon>Eukaryota</taxon>
        <taxon>Fungi</taxon>
        <taxon>Dikarya</taxon>
        <taxon>Ascomycota</taxon>
        <taxon>Pezizomycotina</taxon>
        <taxon>Sordariomycetes</taxon>
        <taxon>Hypocreomycetidae</taxon>
        <taxon>Hypocreales</taxon>
        <taxon>Nectriaceae</taxon>
        <taxon>Fusarium</taxon>
        <taxon>Fusarium solani species complex</taxon>
    </lineage>
</organism>
<accession>A0A428PDQ2</accession>
<comment type="caution">
    <text evidence="2">The sequence shown here is derived from an EMBL/GenBank/DDBJ whole genome shotgun (WGS) entry which is preliminary data.</text>
</comment>
<feature type="region of interest" description="Disordered" evidence="1">
    <location>
        <begin position="34"/>
        <end position="74"/>
    </location>
</feature>